<organism evidence="2 3">
    <name type="scientific">Ceriporiopsis subvermispora (strain B)</name>
    <name type="common">White-rot fungus</name>
    <name type="synonym">Gelatoporia subvermispora</name>
    <dbReference type="NCBI Taxonomy" id="914234"/>
    <lineage>
        <taxon>Eukaryota</taxon>
        <taxon>Fungi</taxon>
        <taxon>Dikarya</taxon>
        <taxon>Basidiomycota</taxon>
        <taxon>Agaricomycotina</taxon>
        <taxon>Agaricomycetes</taxon>
        <taxon>Polyporales</taxon>
        <taxon>Gelatoporiaceae</taxon>
        <taxon>Gelatoporia</taxon>
    </lineage>
</organism>
<dbReference type="InterPro" id="IPR029058">
    <property type="entry name" value="AB_hydrolase_fold"/>
</dbReference>
<evidence type="ECO:0000259" key="1">
    <source>
        <dbReference type="Pfam" id="PF12697"/>
    </source>
</evidence>
<dbReference type="Proteomes" id="UP000016930">
    <property type="component" value="Unassembled WGS sequence"/>
</dbReference>
<keyword evidence="3" id="KW-1185">Reference proteome</keyword>
<dbReference type="Gene3D" id="3.40.50.1820">
    <property type="entry name" value="alpha/beta hydrolase"/>
    <property type="match status" value="1"/>
</dbReference>
<dbReference type="InterPro" id="IPR000073">
    <property type="entry name" value="AB_hydrolase_1"/>
</dbReference>
<dbReference type="EMBL" id="KB445791">
    <property type="protein sequence ID" value="EMD41295.1"/>
    <property type="molecule type" value="Genomic_DNA"/>
</dbReference>
<proteinExistence type="predicted"/>
<dbReference type="AlphaFoldDB" id="M2RA51"/>
<dbReference type="Pfam" id="PF12697">
    <property type="entry name" value="Abhydrolase_6"/>
    <property type="match status" value="1"/>
</dbReference>
<dbReference type="STRING" id="914234.M2RA51"/>
<reference evidence="2 3" key="1">
    <citation type="journal article" date="2012" name="Proc. Natl. Acad. Sci. U.S.A.">
        <title>Comparative genomics of Ceriporiopsis subvermispora and Phanerochaete chrysosporium provide insight into selective ligninolysis.</title>
        <authorList>
            <person name="Fernandez-Fueyo E."/>
            <person name="Ruiz-Duenas F.J."/>
            <person name="Ferreira P."/>
            <person name="Floudas D."/>
            <person name="Hibbett D.S."/>
            <person name="Canessa P."/>
            <person name="Larrondo L.F."/>
            <person name="James T.Y."/>
            <person name="Seelenfreund D."/>
            <person name="Lobos S."/>
            <person name="Polanco R."/>
            <person name="Tello M."/>
            <person name="Honda Y."/>
            <person name="Watanabe T."/>
            <person name="Watanabe T."/>
            <person name="Ryu J.S."/>
            <person name="Kubicek C.P."/>
            <person name="Schmoll M."/>
            <person name="Gaskell J."/>
            <person name="Hammel K.E."/>
            <person name="St John F.J."/>
            <person name="Vanden Wymelenberg A."/>
            <person name="Sabat G."/>
            <person name="Splinter BonDurant S."/>
            <person name="Syed K."/>
            <person name="Yadav J.S."/>
            <person name="Doddapaneni H."/>
            <person name="Subramanian V."/>
            <person name="Lavin J.L."/>
            <person name="Oguiza J.A."/>
            <person name="Perez G."/>
            <person name="Pisabarro A.G."/>
            <person name="Ramirez L."/>
            <person name="Santoyo F."/>
            <person name="Master E."/>
            <person name="Coutinho P.M."/>
            <person name="Henrissat B."/>
            <person name="Lombard V."/>
            <person name="Magnuson J.K."/>
            <person name="Kuees U."/>
            <person name="Hori C."/>
            <person name="Igarashi K."/>
            <person name="Samejima M."/>
            <person name="Held B.W."/>
            <person name="Barry K.W."/>
            <person name="LaButti K.M."/>
            <person name="Lapidus A."/>
            <person name="Lindquist E.A."/>
            <person name="Lucas S.M."/>
            <person name="Riley R."/>
            <person name="Salamov A.A."/>
            <person name="Hoffmeister D."/>
            <person name="Schwenk D."/>
            <person name="Hadar Y."/>
            <person name="Yarden O."/>
            <person name="de Vries R.P."/>
            <person name="Wiebenga A."/>
            <person name="Stenlid J."/>
            <person name="Eastwood D."/>
            <person name="Grigoriev I.V."/>
            <person name="Berka R.M."/>
            <person name="Blanchette R.A."/>
            <person name="Kersten P."/>
            <person name="Martinez A.T."/>
            <person name="Vicuna R."/>
            <person name="Cullen D."/>
        </authorList>
    </citation>
    <scope>NUCLEOTIDE SEQUENCE [LARGE SCALE GENOMIC DNA]</scope>
    <source>
        <strain evidence="2 3">B</strain>
    </source>
</reference>
<name>M2RA51_CERS8</name>
<accession>M2RA51</accession>
<dbReference type="HOGENOM" id="CLU_032490_0_0_1"/>
<feature type="domain" description="AB hydrolase-1" evidence="1">
    <location>
        <begin position="40"/>
        <end position="314"/>
    </location>
</feature>
<dbReference type="OrthoDB" id="94039at2759"/>
<gene>
    <name evidence="2" type="ORF">CERSUDRAFT_109893</name>
</gene>
<evidence type="ECO:0000313" key="3">
    <source>
        <dbReference type="Proteomes" id="UP000016930"/>
    </source>
</evidence>
<protein>
    <recommendedName>
        <fullName evidence="1">AB hydrolase-1 domain-containing protein</fullName>
    </recommendedName>
</protein>
<evidence type="ECO:0000313" key="2">
    <source>
        <dbReference type="EMBL" id="EMD41295.1"/>
    </source>
</evidence>
<dbReference type="SUPFAM" id="SSF53474">
    <property type="entry name" value="alpha/beta-Hydrolases"/>
    <property type="match status" value="1"/>
</dbReference>
<sequence length="330" mass="35881">MSTTLSSETVYFSYPSSPPGLKVVGKRFVPSNARNDGFTLIFTHCTGAHKEMWEPTLQVLLDLHAKGQAPPIREAWTFDWQSHGEAGVVNAAPLKSETNGLSVQEWADGLKAFFASPYLAGHTLVGLGHSSGAATLLLTTIPPTPVVFHALVLVEPSLITRALRKQHEAERNAALVRMMKALDGRRDVWVSRAAAREYFAQRLPWKAWDARVLDLFVEHGLTDVPGGEGKVTLSCTKDQEKGAYSLVEPHGVAVDRLASLDAAVPVHVIFGERIDLVPKYAHDSILGVRKMTSITKVPGAGHQVVQMQPDRLAGAIAQVLTRIAVPRAKL</sequence>